<reference evidence="2 3" key="1">
    <citation type="submission" date="2016-02" db="EMBL/GenBank/DDBJ databases">
        <title>Band-tailed pigeon sequencing and assembly.</title>
        <authorList>
            <person name="Soares A.E."/>
            <person name="Novak B.J."/>
            <person name="Rice E.S."/>
            <person name="O'Connell B."/>
            <person name="Chang D."/>
            <person name="Weber S."/>
            <person name="Shapiro B."/>
        </authorList>
    </citation>
    <scope>NUCLEOTIDE SEQUENCE [LARGE SCALE GENOMIC DNA]</scope>
    <source>
        <strain evidence="2">BTP2013</strain>
        <tissue evidence="2">Blood</tissue>
    </source>
</reference>
<dbReference type="EMBL" id="LSYS01005240">
    <property type="protein sequence ID" value="OPJ77715.1"/>
    <property type="molecule type" value="Genomic_DNA"/>
</dbReference>
<dbReference type="Proteomes" id="UP000190648">
    <property type="component" value="Unassembled WGS sequence"/>
</dbReference>
<accession>A0A1V4K021</accession>
<name>A0A1V4K021_PATFA</name>
<evidence type="ECO:0000313" key="3">
    <source>
        <dbReference type="Proteomes" id="UP000190648"/>
    </source>
</evidence>
<keyword evidence="3" id="KW-1185">Reference proteome</keyword>
<feature type="region of interest" description="Disordered" evidence="1">
    <location>
        <begin position="1"/>
        <end position="23"/>
    </location>
</feature>
<organism evidence="2 3">
    <name type="scientific">Patagioenas fasciata monilis</name>
    <dbReference type="NCBI Taxonomy" id="372326"/>
    <lineage>
        <taxon>Eukaryota</taxon>
        <taxon>Metazoa</taxon>
        <taxon>Chordata</taxon>
        <taxon>Craniata</taxon>
        <taxon>Vertebrata</taxon>
        <taxon>Euteleostomi</taxon>
        <taxon>Archelosauria</taxon>
        <taxon>Archosauria</taxon>
        <taxon>Dinosauria</taxon>
        <taxon>Saurischia</taxon>
        <taxon>Theropoda</taxon>
        <taxon>Coelurosauria</taxon>
        <taxon>Aves</taxon>
        <taxon>Neognathae</taxon>
        <taxon>Neoaves</taxon>
        <taxon>Columbimorphae</taxon>
        <taxon>Columbiformes</taxon>
        <taxon>Columbidae</taxon>
        <taxon>Patagioenas</taxon>
    </lineage>
</organism>
<comment type="caution">
    <text evidence="2">The sequence shown here is derived from an EMBL/GenBank/DDBJ whole genome shotgun (WGS) entry which is preliminary data.</text>
</comment>
<protein>
    <submittedName>
        <fullName evidence="2">Uncharacterized protein</fullName>
    </submittedName>
</protein>
<gene>
    <name evidence="2" type="ORF">AV530_000037</name>
</gene>
<dbReference type="AlphaFoldDB" id="A0A1V4K021"/>
<proteinExistence type="predicted"/>
<evidence type="ECO:0000313" key="2">
    <source>
        <dbReference type="EMBL" id="OPJ77715.1"/>
    </source>
</evidence>
<evidence type="ECO:0000256" key="1">
    <source>
        <dbReference type="SAM" id="MobiDB-lite"/>
    </source>
</evidence>
<sequence>MKFFRVRPHERERASPAKRSLQAEMRKALAASREPSPLQGWMLHQTTSFPALKVSSDLDADNCSSAWMEDFV</sequence>